<proteinExistence type="predicted"/>
<dbReference type="GO" id="GO:0005829">
    <property type="term" value="C:cytosol"/>
    <property type="evidence" value="ECO:0007669"/>
    <property type="project" value="TreeGrafter"/>
</dbReference>
<dbReference type="PANTHER" id="PTHR43240:SF5">
    <property type="entry name" value="1,4-DIHYDROXY-2-NAPHTHOYL-COA THIOESTERASE 1"/>
    <property type="match status" value="1"/>
</dbReference>
<gene>
    <name evidence="3" type="ORF">METZ01_LOCUS250969</name>
</gene>
<feature type="domain" description="Thioesterase" evidence="2">
    <location>
        <begin position="47"/>
        <end position="125"/>
    </location>
</feature>
<dbReference type="GO" id="GO:0061522">
    <property type="term" value="F:1,4-dihydroxy-2-naphthoyl-CoA thioesterase activity"/>
    <property type="evidence" value="ECO:0007669"/>
    <property type="project" value="TreeGrafter"/>
</dbReference>
<keyword evidence="1" id="KW-0378">Hydrolase</keyword>
<dbReference type="AlphaFoldDB" id="A0A382IFI4"/>
<dbReference type="Pfam" id="PF03061">
    <property type="entry name" value="4HBT"/>
    <property type="match status" value="1"/>
</dbReference>
<organism evidence="3">
    <name type="scientific">marine metagenome</name>
    <dbReference type="NCBI Taxonomy" id="408172"/>
    <lineage>
        <taxon>unclassified sequences</taxon>
        <taxon>metagenomes</taxon>
        <taxon>ecological metagenomes</taxon>
    </lineage>
</organism>
<accession>A0A382IFI4</accession>
<reference evidence="3" key="1">
    <citation type="submission" date="2018-05" db="EMBL/GenBank/DDBJ databases">
        <authorList>
            <person name="Lanie J.A."/>
            <person name="Ng W.-L."/>
            <person name="Kazmierczak K.M."/>
            <person name="Andrzejewski T.M."/>
            <person name="Davidsen T.M."/>
            <person name="Wayne K.J."/>
            <person name="Tettelin H."/>
            <person name="Glass J.I."/>
            <person name="Rusch D."/>
            <person name="Podicherti R."/>
            <person name="Tsui H.-C.T."/>
            <person name="Winkler M.E."/>
        </authorList>
    </citation>
    <scope>NUCLEOTIDE SEQUENCE</scope>
</reference>
<dbReference type="InterPro" id="IPR003736">
    <property type="entry name" value="PAAI_dom"/>
</dbReference>
<evidence type="ECO:0000256" key="1">
    <source>
        <dbReference type="ARBA" id="ARBA00022801"/>
    </source>
</evidence>
<dbReference type="InterPro" id="IPR006683">
    <property type="entry name" value="Thioestr_dom"/>
</dbReference>
<dbReference type="PANTHER" id="PTHR43240">
    <property type="entry name" value="1,4-DIHYDROXY-2-NAPHTHOYL-COA THIOESTERASE 1"/>
    <property type="match status" value="1"/>
</dbReference>
<evidence type="ECO:0000313" key="3">
    <source>
        <dbReference type="EMBL" id="SVB98115.1"/>
    </source>
</evidence>
<dbReference type="CDD" id="cd03443">
    <property type="entry name" value="PaaI_thioesterase"/>
    <property type="match status" value="1"/>
</dbReference>
<dbReference type="SUPFAM" id="SSF54637">
    <property type="entry name" value="Thioesterase/thiol ester dehydrase-isomerase"/>
    <property type="match status" value="1"/>
</dbReference>
<evidence type="ECO:0000259" key="2">
    <source>
        <dbReference type="Pfam" id="PF03061"/>
    </source>
</evidence>
<dbReference type="InterPro" id="IPR029069">
    <property type="entry name" value="HotDog_dom_sf"/>
</dbReference>
<dbReference type="Gene3D" id="3.10.129.10">
    <property type="entry name" value="Hotdog Thioesterase"/>
    <property type="match status" value="1"/>
</dbReference>
<sequence length="137" mass="15038">MSKKAKIQIDYNIQNTLQSTIGIEITDIEDDFVCGKMPVDNRTKQPFGLLHGGASVALAETLGSIGGGTKVYNNNETVVGIAINANHLKSVRDGWVYGKATPIQINKKIQVWEIKIINETKELICICRLTLAVVLKK</sequence>
<dbReference type="NCBIfam" id="TIGR00369">
    <property type="entry name" value="unchar_dom_1"/>
    <property type="match status" value="1"/>
</dbReference>
<dbReference type="EMBL" id="UINC01066930">
    <property type="protein sequence ID" value="SVB98115.1"/>
    <property type="molecule type" value="Genomic_DNA"/>
</dbReference>
<protein>
    <recommendedName>
        <fullName evidence="2">Thioesterase domain-containing protein</fullName>
    </recommendedName>
</protein>
<name>A0A382IFI4_9ZZZZ</name>